<comment type="caution">
    <text evidence="3">The sequence shown here is derived from an EMBL/GenBank/DDBJ whole genome shotgun (WGS) entry which is preliminary data.</text>
</comment>
<name>A0AAD7RZ68_9TELE</name>
<feature type="compositionally biased region" description="Polar residues" evidence="1">
    <location>
        <begin position="59"/>
        <end position="69"/>
    </location>
</feature>
<dbReference type="AlphaFoldDB" id="A0AAD7RZ68"/>
<evidence type="ECO:0000256" key="2">
    <source>
        <dbReference type="SAM" id="SignalP"/>
    </source>
</evidence>
<dbReference type="Proteomes" id="UP001221898">
    <property type="component" value="Unassembled WGS sequence"/>
</dbReference>
<protein>
    <recommendedName>
        <fullName evidence="5">Secreted protein</fullName>
    </recommendedName>
</protein>
<feature type="signal peptide" evidence="2">
    <location>
        <begin position="1"/>
        <end position="24"/>
    </location>
</feature>
<accession>A0AAD7RZ68</accession>
<organism evidence="3 4">
    <name type="scientific">Aldrovandia affinis</name>
    <dbReference type="NCBI Taxonomy" id="143900"/>
    <lineage>
        <taxon>Eukaryota</taxon>
        <taxon>Metazoa</taxon>
        <taxon>Chordata</taxon>
        <taxon>Craniata</taxon>
        <taxon>Vertebrata</taxon>
        <taxon>Euteleostomi</taxon>
        <taxon>Actinopterygii</taxon>
        <taxon>Neopterygii</taxon>
        <taxon>Teleostei</taxon>
        <taxon>Notacanthiformes</taxon>
        <taxon>Halosauridae</taxon>
        <taxon>Aldrovandia</taxon>
    </lineage>
</organism>
<evidence type="ECO:0000313" key="4">
    <source>
        <dbReference type="Proteomes" id="UP001221898"/>
    </source>
</evidence>
<keyword evidence="4" id="KW-1185">Reference proteome</keyword>
<gene>
    <name evidence="3" type="ORF">AAFF_G00069430</name>
</gene>
<evidence type="ECO:0000256" key="1">
    <source>
        <dbReference type="SAM" id="MobiDB-lite"/>
    </source>
</evidence>
<reference evidence="3" key="1">
    <citation type="journal article" date="2023" name="Science">
        <title>Genome structures resolve the early diversification of teleost fishes.</title>
        <authorList>
            <person name="Parey E."/>
            <person name="Louis A."/>
            <person name="Montfort J."/>
            <person name="Bouchez O."/>
            <person name="Roques C."/>
            <person name="Iampietro C."/>
            <person name="Lluch J."/>
            <person name="Castinel A."/>
            <person name="Donnadieu C."/>
            <person name="Desvignes T."/>
            <person name="Floi Bucao C."/>
            <person name="Jouanno E."/>
            <person name="Wen M."/>
            <person name="Mejri S."/>
            <person name="Dirks R."/>
            <person name="Jansen H."/>
            <person name="Henkel C."/>
            <person name="Chen W.J."/>
            <person name="Zahm M."/>
            <person name="Cabau C."/>
            <person name="Klopp C."/>
            <person name="Thompson A.W."/>
            <person name="Robinson-Rechavi M."/>
            <person name="Braasch I."/>
            <person name="Lecointre G."/>
            <person name="Bobe J."/>
            <person name="Postlethwait J.H."/>
            <person name="Berthelot C."/>
            <person name="Roest Crollius H."/>
            <person name="Guiguen Y."/>
        </authorList>
    </citation>
    <scope>NUCLEOTIDE SEQUENCE</scope>
    <source>
        <strain evidence="3">NC1722</strain>
    </source>
</reference>
<feature type="chain" id="PRO_5042230195" description="Secreted protein" evidence="2">
    <location>
        <begin position="25"/>
        <end position="106"/>
    </location>
</feature>
<evidence type="ECO:0008006" key="5">
    <source>
        <dbReference type="Google" id="ProtNLM"/>
    </source>
</evidence>
<dbReference type="EMBL" id="JAINUG010000141">
    <property type="protein sequence ID" value="KAJ8393039.1"/>
    <property type="molecule type" value="Genomic_DNA"/>
</dbReference>
<feature type="region of interest" description="Disordered" evidence="1">
    <location>
        <begin position="46"/>
        <end position="106"/>
    </location>
</feature>
<sequence>MSMIMIMIKVFLFLPLVLLPQVLLKMCTVHLAPECVDVAMRNAQVLQREQDEGPPSPLATGQETEQGESGDSPFSVGTALETGCKRGEGGRETQPPSSAILITRPR</sequence>
<proteinExistence type="predicted"/>
<evidence type="ECO:0000313" key="3">
    <source>
        <dbReference type="EMBL" id="KAJ8393039.1"/>
    </source>
</evidence>
<keyword evidence="2" id="KW-0732">Signal</keyword>